<feature type="region of interest" description="Disordered" evidence="1">
    <location>
        <begin position="809"/>
        <end position="853"/>
    </location>
</feature>
<feature type="region of interest" description="Disordered" evidence="1">
    <location>
        <begin position="599"/>
        <end position="671"/>
    </location>
</feature>
<name>A0A836GPB0_9TRYP</name>
<dbReference type="EMBL" id="JAFEUZ010000031">
    <property type="protein sequence ID" value="KAG5471437.1"/>
    <property type="molecule type" value="Genomic_DNA"/>
</dbReference>
<feature type="compositionally biased region" description="Polar residues" evidence="1">
    <location>
        <begin position="640"/>
        <end position="660"/>
    </location>
</feature>
<proteinExistence type="predicted"/>
<feature type="region of interest" description="Disordered" evidence="1">
    <location>
        <begin position="116"/>
        <end position="212"/>
    </location>
</feature>
<feature type="region of interest" description="Disordered" evidence="1">
    <location>
        <begin position="1"/>
        <end position="22"/>
    </location>
</feature>
<feature type="region of interest" description="Disordered" evidence="1">
    <location>
        <begin position="879"/>
        <end position="900"/>
    </location>
</feature>
<dbReference type="GeneID" id="92511644"/>
<protein>
    <submittedName>
        <fullName evidence="2">Uncharacterized protein</fullName>
    </submittedName>
</protein>
<feature type="compositionally biased region" description="Polar residues" evidence="1">
    <location>
        <begin position="64"/>
        <end position="77"/>
    </location>
</feature>
<feature type="region of interest" description="Disordered" evidence="1">
    <location>
        <begin position="34"/>
        <end position="99"/>
    </location>
</feature>
<dbReference type="SMR" id="A0A836GPB0"/>
<feature type="compositionally biased region" description="Polar residues" evidence="1">
    <location>
        <begin position="809"/>
        <end position="821"/>
    </location>
</feature>
<reference evidence="3" key="2">
    <citation type="journal article" date="2021" name="Sci. Data">
        <title>Chromosome-scale genome sequencing, assembly and annotation of six genomes from subfamily Leishmaniinae.</title>
        <authorList>
            <person name="Almutairi H."/>
            <person name="Urbaniak M.D."/>
            <person name="Bates M.D."/>
            <person name="Jariyapan N."/>
            <person name="Kwakye-Nuako G."/>
            <person name="Thomaz Soccol V."/>
            <person name="Al-Salem W.S."/>
            <person name="Dillon R.J."/>
            <person name="Bates P.A."/>
            <person name="Gatherer D."/>
        </authorList>
    </citation>
    <scope>NUCLEOTIDE SEQUENCE [LARGE SCALE GENOMIC DNA]</scope>
</reference>
<feature type="region of interest" description="Disordered" evidence="1">
    <location>
        <begin position="224"/>
        <end position="264"/>
    </location>
</feature>
<sequence>MPAPGTPHPCKRFGTFGDPDRELTQAEREFYASLARIRKRRGPEKENEPADEERQEDTQKRSDGNGTLGETSVSRRSSLGRRPVTPAAVVPGSALLGPYALPRDNRLAVLSALGLPDRSLPPVWEPNRHEARARSASEGRSDCVPHTPERRRGFGFHDREAQENRYRPGDSILLPSRYKSASSKETTPRRQRTRLASETTVASASKSASRAAKAPLGIRLLEKLSLRKKRHAPPASVHKGPTRGASDPPRRGGRGASRNVCRVTDLGDDEMGAEERINRALGAFHREYDRGGSFMIDGLTDEQVQTLEELLERWRKRRSEAAAANGSASTSPTRNPLTAGAARRQRLAAPEEQQNWRINTDPSVKQEAEESAATRKRAPPGSSYNTRASAGKSATVAEEASPAGSPARPLLNKSTAREAAAARTSLPVLRTEMARSAASPPTARPLPTLNVHHVASHAPRALSGTSKPARRHKPGCIFGRRRGGCPSCIRRGKFFGSFPCIGGQATKGGIAEKKGLRSGPSASRKEVHTQTKDPGSAVLIEEGCRLEEELMKSVERERQRARAAWHKARAAASAVLSGTAADAGSAVGSCSSPIKNAAGASVASTARPKAASGAGASTKERENWRSHSVNRTTLRRSADTRSASRMLLSTTEPNCSSTSESGRKRSTVQAPMRSYFRSEAIERSTDNMPDESTLSARRAIVCVGAGADGLSLTHLGEPSRSRTRCFPPHLQELVIASSLTSTLLCEPPSTEGSRIISSPFSGVDASSTVNHCSTVSSFSLAEDTVETILLEYHKAGSFSLNQLHKNAGQRSDWSCQGSNADGDTIESLASPPARHSTSRQHAQSGAPAHMMSSGVAANTTTGDDAFDASSGFDVFSPPTDCRRGLLPPHETTTKTPTSPSLMEASLIPFYALAN</sequence>
<dbReference type="AlphaFoldDB" id="A0A836GPB0"/>
<evidence type="ECO:0000256" key="1">
    <source>
        <dbReference type="SAM" id="MobiDB-lite"/>
    </source>
</evidence>
<reference evidence="3" key="1">
    <citation type="journal article" date="2021" name="Microbiol. Resour. Announc.">
        <title>LGAAP: Leishmaniinae Genome Assembly and Annotation Pipeline.</title>
        <authorList>
            <person name="Almutairi H."/>
            <person name="Urbaniak M.D."/>
            <person name="Bates M.D."/>
            <person name="Jariyapan N."/>
            <person name="Kwakye-Nuako G."/>
            <person name="Thomaz-Soccol V."/>
            <person name="Al-Salem W.S."/>
            <person name="Dillon R.J."/>
            <person name="Bates P.A."/>
            <person name="Gatherer D."/>
        </authorList>
    </citation>
    <scope>NUCLEOTIDE SEQUENCE [LARGE SCALE GENOMIC DNA]</scope>
</reference>
<comment type="caution">
    <text evidence="2">The sequence shown here is derived from an EMBL/GenBank/DDBJ whole genome shotgun (WGS) entry which is preliminary data.</text>
</comment>
<accession>A0A836GPB0</accession>
<dbReference type="Proteomes" id="UP000673552">
    <property type="component" value="Unassembled WGS sequence"/>
</dbReference>
<feature type="region of interest" description="Disordered" evidence="1">
    <location>
        <begin position="511"/>
        <end position="534"/>
    </location>
</feature>
<evidence type="ECO:0000313" key="3">
    <source>
        <dbReference type="Proteomes" id="UP000673552"/>
    </source>
</evidence>
<organism evidence="2 3">
    <name type="scientific">Leishmania martiniquensis</name>
    <dbReference type="NCBI Taxonomy" id="1580590"/>
    <lineage>
        <taxon>Eukaryota</taxon>
        <taxon>Discoba</taxon>
        <taxon>Euglenozoa</taxon>
        <taxon>Kinetoplastea</taxon>
        <taxon>Metakinetoplastina</taxon>
        <taxon>Trypanosomatida</taxon>
        <taxon>Trypanosomatidae</taxon>
        <taxon>Leishmaniinae</taxon>
        <taxon>Leishmania</taxon>
    </lineage>
</organism>
<dbReference type="RefSeq" id="XP_067176411.1">
    <property type="nucleotide sequence ID" value="XM_067319132.1"/>
</dbReference>
<keyword evidence="3" id="KW-1185">Reference proteome</keyword>
<feature type="compositionally biased region" description="Polar residues" evidence="1">
    <location>
        <begin position="326"/>
        <end position="336"/>
    </location>
</feature>
<feature type="compositionally biased region" description="Polar residues" evidence="1">
    <location>
        <begin position="352"/>
        <end position="363"/>
    </location>
</feature>
<feature type="compositionally biased region" description="Low complexity" evidence="1">
    <location>
        <begin position="434"/>
        <end position="447"/>
    </location>
</feature>
<dbReference type="OrthoDB" id="266248at2759"/>
<feature type="compositionally biased region" description="Basic and acidic residues" evidence="1">
    <location>
        <begin position="126"/>
        <end position="168"/>
    </location>
</feature>
<gene>
    <name evidence="2" type="ORF">LSCM1_01525</name>
</gene>
<feature type="region of interest" description="Disordered" evidence="1">
    <location>
        <begin position="321"/>
        <end position="447"/>
    </location>
</feature>
<feature type="compositionally biased region" description="Low complexity" evidence="1">
    <location>
        <begin position="202"/>
        <end position="212"/>
    </location>
</feature>
<feature type="region of interest" description="Disordered" evidence="1">
    <location>
        <begin position="456"/>
        <end position="475"/>
    </location>
</feature>
<evidence type="ECO:0000313" key="2">
    <source>
        <dbReference type="EMBL" id="KAG5471437.1"/>
    </source>
</evidence>
<dbReference type="KEGG" id="lmat:92511644"/>